<feature type="signal peptide" evidence="6">
    <location>
        <begin position="1"/>
        <end position="19"/>
    </location>
</feature>
<dbReference type="Pfam" id="PF14559">
    <property type="entry name" value="TPR_19"/>
    <property type="match status" value="1"/>
</dbReference>
<keyword evidence="2 5" id="KW-0472">Membrane</keyword>
<dbReference type="InterPro" id="IPR011042">
    <property type="entry name" value="6-blade_b-propeller_TolB-like"/>
</dbReference>
<feature type="chain" id="PRO_5029815097" evidence="6">
    <location>
        <begin position="20"/>
        <end position="651"/>
    </location>
</feature>
<evidence type="ECO:0000256" key="1">
    <source>
        <dbReference type="ARBA" id="ARBA00004442"/>
    </source>
</evidence>
<dbReference type="Proteomes" id="UP000486602">
    <property type="component" value="Unassembled WGS sequence"/>
</dbReference>
<dbReference type="PANTHER" id="PTHR30329">
    <property type="entry name" value="STATOR ELEMENT OF FLAGELLAR MOTOR COMPLEX"/>
    <property type="match status" value="1"/>
</dbReference>
<dbReference type="SUPFAM" id="SSF82171">
    <property type="entry name" value="DPP6 N-terminal domain-like"/>
    <property type="match status" value="1"/>
</dbReference>
<feature type="domain" description="OmpA-like" evidence="7">
    <location>
        <begin position="527"/>
        <end position="649"/>
    </location>
</feature>
<evidence type="ECO:0000313" key="9">
    <source>
        <dbReference type="Proteomes" id="UP000486602"/>
    </source>
</evidence>
<dbReference type="Pfam" id="PF13181">
    <property type="entry name" value="TPR_8"/>
    <property type="match status" value="1"/>
</dbReference>
<evidence type="ECO:0000313" key="8">
    <source>
        <dbReference type="EMBL" id="NEN23479.1"/>
    </source>
</evidence>
<reference evidence="8 9" key="1">
    <citation type="submission" date="2020-02" db="EMBL/GenBank/DDBJ databases">
        <title>Out from the shadows clarifying the taxonomy of the family Cryomorphaceae and related taxa by utilizing the GTDB taxonomic framework.</title>
        <authorList>
            <person name="Bowman J.P."/>
        </authorList>
    </citation>
    <scope>NUCLEOTIDE SEQUENCE [LARGE SCALE GENOMIC DNA]</scope>
    <source>
        <strain evidence="8 9">QSSC 1-22</strain>
    </source>
</reference>
<dbReference type="InterPro" id="IPR006665">
    <property type="entry name" value="OmpA-like"/>
</dbReference>
<dbReference type="Gene3D" id="2.120.10.30">
    <property type="entry name" value="TolB, C-terminal domain"/>
    <property type="match status" value="1"/>
</dbReference>
<dbReference type="PANTHER" id="PTHR30329:SF21">
    <property type="entry name" value="LIPOPROTEIN YIAD-RELATED"/>
    <property type="match status" value="1"/>
</dbReference>
<accession>A0A7K3WP99</accession>
<dbReference type="InterPro" id="IPR019734">
    <property type="entry name" value="TPR_rpt"/>
</dbReference>
<evidence type="ECO:0000256" key="3">
    <source>
        <dbReference type="ARBA" id="ARBA00023237"/>
    </source>
</evidence>
<keyword evidence="9" id="KW-1185">Reference proteome</keyword>
<evidence type="ECO:0000259" key="7">
    <source>
        <dbReference type="PROSITE" id="PS51123"/>
    </source>
</evidence>
<dbReference type="AlphaFoldDB" id="A0A7K3WP99"/>
<keyword evidence="6" id="KW-0732">Signal</keyword>
<gene>
    <name evidence="8" type="ORF">G3O08_08190</name>
</gene>
<dbReference type="Gene3D" id="3.30.1330.60">
    <property type="entry name" value="OmpA-like domain"/>
    <property type="match status" value="1"/>
</dbReference>
<dbReference type="PRINTS" id="PR01021">
    <property type="entry name" value="OMPADOMAIN"/>
</dbReference>
<dbReference type="InterPro" id="IPR036737">
    <property type="entry name" value="OmpA-like_sf"/>
</dbReference>
<evidence type="ECO:0000256" key="5">
    <source>
        <dbReference type="PROSITE-ProRule" id="PRU00473"/>
    </source>
</evidence>
<sequence>MKVKFSLYTLILISALAFLASCSNGYIKSGDREYENLSYSKAISKYEKALNGQPDNLDVKLKLASAHRQLNQSEQAEKYYREVADSIDLPMEDKLNYAQVLMKNNKYDEAKPYLQQYIDANPSDQLARDLLASTTSIKELKEDSLAYMLTPLPLDFTVSMFGPTLYDKGIVFAGETEITSAAATNPWTGYSFLDMFYIEKDGSGNWDIPTKFAPELNGRFHDGPATFNAAQDMIVYTRSAMKNEKKQLLNEKNENQFYLYQSEKVDGKWSDPAELPFNSTSYSVGHPSLSADGKTLYFSSNMPGGYGGSDIYKSSYDGTNWGEPINLGKTINTSGNEVFPYVSKKGKLYFSSQGHQTLGGLDIFMSENRSGIWSAPVNLAYPMNSSQDDFAIAINDNDTTGYISSNRSGVDMIYEYTQVPPTFVVEGIASLKANTLPIDGVVITLINLTDGDSARVTTGKDGKFRFNLLPSKSYVLKGNKEGYFKVSESFQTGNKPEEKTINLKFDIDEIVESDSGTGSGNPADGSGTASKTYDIGEVFYDYDKSEIRTDAKPILDKLVKLLNDNPKINIEIQSHSDSRGSTGYNQGLSNRRAASVLNYLTSKGIAKTRLQSKGFGESQPVNKCVDGVECSDAEHQKNRRTEFIVLRENKL</sequence>
<evidence type="ECO:0000256" key="4">
    <source>
        <dbReference type="PROSITE-ProRule" id="PRU00339"/>
    </source>
</evidence>
<comment type="caution">
    <text evidence="8">The sequence shown here is derived from an EMBL/GenBank/DDBJ whole genome shotgun (WGS) entry which is preliminary data.</text>
</comment>
<dbReference type="GO" id="GO:0009279">
    <property type="term" value="C:cell outer membrane"/>
    <property type="evidence" value="ECO:0007669"/>
    <property type="project" value="UniProtKB-SubCell"/>
</dbReference>
<dbReference type="SUPFAM" id="SSF48452">
    <property type="entry name" value="TPR-like"/>
    <property type="match status" value="1"/>
</dbReference>
<comment type="subcellular location">
    <subcellularLocation>
        <location evidence="1">Cell outer membrane</location>
    </subcellularLocation>
</comment>
<dbReference type="Pfam" id="PF07676">
    <property type="entry name" value="PD40"/>
    <property type="match status" value="2"/>
</dbReference>
<dbReference type="PROSITE" id="PS50005">
    <property type="entry name" value="TPR"/>
    <property type="match status" value="1"/>
</dbReference>
<dbReference type="SUPFAM" id="SSF49478">
    <property type="entry name" value="Cna protein B-type domain"/>
    <property type="match status" value="1"/>
</dbReference>
<dbReference type="PROSITE" id="PS51257">
    <property type="entry name" value="PROKAR_LIPOPROTEIN"/>
    <property type="match status" value="1"/>
</dbReference>
<dbReference type="InterPro" id="IPR011659">
    <property type="entry name" value="WD40"/>
</dbReference>
<feature type="repeat" description="TPR" evidence="4">
    <location>
        <begin position="23"/>
        <end position="56"/>
    </location>
</feature>
<dbReference type="CDD" id="cd07185">
    <property type="entry name" value="OmpA_C-like"/>
    <property type="match status" value="1"/>
</dbReference>
<keyword evidence="3" id="KW-0998">Cell outer membrane</keyword>
<evidence type="ECO:0000256" key="6">
    <source>
        <dbReference type="SAM" id="SignalP"/>
    </source>
</evidence>
<dbReference type="InterPro" id="IPR011990">
    <property type="entry name" value="TPR-like_helical_dom_sf"/>
</dbReference>
<evidence type="ECO:0000256" key="2">
    <source>
        <dbReference type="ARBA" id="ARBA00023136"/>
    </source>
</evidence>
<dbReference type="InterPro" id="IPR050330">
    <property type="entry name" value="Bact_OuterMem_StrucFunc"/>
</dbReference>
<dbReference type="EMBL" id="JAAGVY010000011">
    <property type="protein sequence ID" value="NEN23479.1"/>
    <property type="molecule type" value="Genomic_DNA"/>
</dbReference>
<dbReference type="SUPFAM" id="SSF103088">
    <property type="entry name" value="OmpA-like"/>
    <property type="match status" value="1"/>
</dbReference>
<dbReference type="Pfam" id="PF00691">
    <property type="entry name" value="OmpA"/>
    <property type="match status" value="1"/>
</dbReference>
<name>A0A7K3WP99_9FLAO</name>
<organism evidence="8 9">
    <name type="scientific">Cryomorpha ignava</name>
    <dbReference type="NCBI Taxonomy" id="101383"/>
    <lineage>
        <taxon>Bacteria</taxon>
        <taxon>Pseudomonadati</taxon>
        <taxon>Bacteroidota</taxon>
        <taxon>Flavobacteriia</taxon>
        <taxon>Flavobacteriales</taxon>
        <taxon>Cryomorphaceae</taxon>
        <taxon>Cryomorpha</taxon>
    </lineage>
</organism>
<protein>
    <submittedName>
        <fullName evidence="8">OmpA family protein</fullName>
    </submittedName>
</protein>
<keyword evidence="4" id="KW-0802">TPR repeat</keyword>
<proteinExistence type="predicted"/>
<dbReference type="PROSITE" id="PS51123">
    <property type="entry name" value="OMPA_2"/>
    <property type="match status" value="1"/>
</dbReference>
<dbReference type="Gene3D" id="1.25.40.10">
    <property type="entry name" value="Tetratricopeptide repeat domain"/>
    <property type="match status" value="1"/>
</dbReference>
<dbReference type="InterPro" id="IPR006664">
    <property type="entry name" value="OMP_bac"/>
</dbReference>
<dbReference type="Gene3D" id="2.60.40.1120">
    <property type="entry name" value="Carboxypeptidase-like, regulatory domain"/>
    <property type="match status" value="1"/>
</dbReference>
<dbReference type="RefSeq" id="WP_163284753.1">
    <property type="nucleotide sequence ID" value="NZ_JAAGVY010000011.1"/>
</dbReference>